<evidence type="ECO:0000313" key="2">
    <source>
        <dbReference type="EMBL" id="MBH9577111.1"/>
    </source>
</evidence>
<dbReference type="InterPro" id="IPR052158">
    <property type="entry name" value="INH-QAR"/>
</dbReference>
<proteinExistence type="predicted"/>
<dbReference type="RefSeq" id="WP_198110885.1">
    <property type="nucleotide sequence ID" value="NZ_JAEDAK010000005.1"/>
</dbReference>
<dbReference type="EMBL" id="JAEDAK010000005">
    <property type="protein sequence ID" value="MBH9577111.1"/>
    <property type="molecule type" value="Genomic_DNA"/>
</dbReference>
<sequence length="371" mass="38964">MPATPPPGLRRRQLLASLSAPLFSACAPTLPPATAASSAEAPLRLPPPRAGRSRPLVAVLGENRYTELTDYVIPYGVLQASGVADVVALGTQAGPIRLFPALQLQAQASIAAFDARHPEGADLLVVPAVHHDDDPSLLAWVRAQAAKGATVLGVCDGVWVLARAGLLQGRQAVGHWYARDALARKFPDTRWVADRRYLADGPVITTTGVTASLPVSLALVQAMAGPAVAQPLAARLGLPDWSARHRSADFQLRARHLGAAAGNWLRLWDREQLGLALQPGLNELGLALLADAHARTWCSEVLGLAAGPVRSRGGLVFLPDRSGPEPGLQALNLAADQTPVAVLQAALARIRARHGAATAEFVALQLEYPGA</sequence>
<dbReference type="PROSITE" id="PS51318">
    <property type="entry name" value="TAT"/>
    <property type="match status" value="1"/>
</dbReference>
<dbReference type="AlphaFoldDB" id="A0A931NGG1"/>
<dbReference type="PANTHER" id="PTHR43130">
    <property type="entry name" value="ARAC-FAMILY TRANSCRIPTIONAL REGULATOR"/>
    <property type="match status" value="1"/>
</dbReference>
<dbReference type="PANTHER" id="PTHR43130:SF2">
    <property type="entry name" value="DJ-1_PFPI DOMAIN-CONTAINING PROTEIN"/>
    <property type="match status" value="1"/>
</dbReference>
<organism evidence="2 3">
    <name type="scientific">Inhella proteolytica</name>
    <dbReference type="NCBI Taxonomy" id="2795029"/>
    <lineage>
        <taxon>Bacteria</taxon>
        <taxon>Pseudomonadati</taxon>
        <taxon>Pseudomonadota</taxon>
        <taxon>Betaproteobacteria</taxon>
        <taxon>Burkholderiales</taxon>
        <taxon>Sphaerotilaceae</taxon>
        <taxon>Inhella</taxon>
    </lineage>
</organism>
<evidence type="ECO:0000259" key="1">
    <source>
        <dbReference type="Pfam" id="PF01965"/>
    </source>
</evidence>
<reference evidence="2" key="1">
    <citation type="submission" date="2020-12" db="EMBL/GenBank/DDBJ databases">
        <title>The genome sequence of Inhella sp. 1Y17.</title>
        <authorList>
            <person name="Liu Y."/>
        </authorList>
    </citation>
    <scope>NUCLEOTIDE SEQUENCE</scope>
    <source>
        <strain evidence="2">1Y17</strain>
    </source>
</reference>
<dbReference type="Pfam" id="PF01965">
    <property type="entry name" value="DJ-1_PfpI"/>
    <property type="match status" value="1"/>
</dbReference>
<comment type="caution">
    <text evidence="2">The sequence shown here is derived from an EMBL/GenBank/DDBJ whole genome shotgun (WGS) entry which is preliminary data.</text>
</comment>
<protein>
    <submittedName>
        <fullName evidence="2">DJ-1/PfpI family protein</fullName>
    </submittedName>
</protein>
<dbReference type="SUPFAM" id="SSF52317">
    <property type="entry name" value="Class I glutamine amidotransferase-like"/>
    <property type="match status" value="1"/>
</dbReference>
<name>A0A931NGG1_9BURK</name>
<dbReference type="InterPro" id="IPR002818">
    <property type="entry name" value="DJ-1/PfpI"/>
</dbReference>
<evidence type="ECO:0000313" key="3">
    <source>
        <dbReference type="Proteomes" id="UP000613266"/>
    </source>
</evidence>
<dbReference type="Gene3D" id="3.40.50.880">
    <property type="match status" value="1"/>
</dbReference>
<dbReference type="GO" id="GO:0006355">
    <property type="term" value="P:regulation of DNA-templated transcription"/>
    <property type="evidence" value="ECO:0007669"/>
    <property type="project" value="TreeGrafter"/>
</dbReference>
<dbReference type="InterPro" id="IPR029062">
    <property type="entry name" value="Class_I_gatase-like"/>
</dbReference>
<accession>A0A931NGG1</accession>
<feature type="domain" description="DJ-1/PfpI" evidence="1">
    <location>
        <begin position="60"/>
        <end position="221"/>
    </location>
</feature>
<gene>
    <name evidence="2" type="ORF">I7X39_09345</name>
</gene>
<dbReference type="InterPro" id="IPR006311">
    <property type="entry name" value="TAT_signal"/>
</dbReference>
<dbReference type="Proteomes" id="UP000613266">
    <property type="component" value="Unassembled WGS sequence"/>
</dbReference>
<keyword evidence="3" id="KW-1185">Reference proteome</keyword>